<evidence type="ECO:0000313" key="4">
    <source>
        <dbReference type="Proteomes" id="UP001213000"/>
    </source>
</evidence>
<name>A0AAD5W0B3_9AGAR</name>
<protein>
    <submittedName>
        <fullName evidence="3">Uncharacterized protein</fullName>
    </submittedName>
</protein>
<dbReference type="EMBL" id="JANIEX010000274">
    <property type="protein sequence ID" value="KAJ3569709.1"/>
    <property type="molecule type" value="Genomic_DNA"/>
</dbReference>
<accession>A0AAD5W0B3</accession>
<evidence type="ECO:0000256" key="1">
    <source>
        <dbReference type="SAM" id="MobiDB-lite"/>
    </source>
</evidence>
<reference evidence="3" key="1">
    <citation type="submission" date="2022-07" db="EMBL/GenBank/DDBJ databases">
        <title>Genome Sequence of Leucocoprinus birnbaumii.</title>
        <authorList>
            <person name="Buettner E."/>
        </authorList>
    </citation>
    <scope>NUCLEOTIDE SEQUENCE</scope>
    <source>
        <strain evidence="3">VT141</strain>
    </source>
</reference>
<dbReference type="Proteomes" id="UP001213000">
    <property type="component" value="Unassembled WGS sequence"/>
</dbReference>
<feature type="transmembrane region" description="Helical" evidence="2">
    <location>
        <begin position="198"/>
        <end position="220"/>
    </location>
</feature>
<proteinExistence type="predicted"/>
<organism evidence="3 4">
    <name type="scientific">Leucocoprinus birnbaumii</name>
    <dbReference type="NCBI Taxonomy" id="56174"/>
    <lineage>
        <taxon>Eukaryota</taxon>
        <taxon>Fungi</taxon>
        <taxon>Dikarya</taxon>
        <taxon>Basidiomycota</taxon>
        <taxon>Agaricomycotina</taxon>
        <taxon>Agaricomycetes</taxon>
        <taxon>Agaricomycetidae</taxon>
        <taxon>Agaricales</taxon>
        <taxon>Agaricineae</taxon>
        <taxon>Agaricaceae</taxon>
        <taxon>Leucocoprinus</taxon>
    </lineage>
</organism>
<keyword evidence="2" id="KW-0472">Membrane</keyword>
<feature type="compositionally biased region" description="Pro residues" evidence="1">
    <location>
        <begin position="431"/>
        <end position="444"/>
    </location>
</feature>
<dbReference type="AlphaFoldDB" id="A0AAD5W0B3"/>
<feature type="compositionally biased region" description="Low complexity" evidence="1">
    <location>
        <begin position="349"/>
        <end position="360"/>
    </location>
</feature>
<feature type="region of interest" description="Disordered" evidence="1">
    <location>
        <begin position="376"/>
        <end position="444"/>
    </location>
</feature>
<evidence type="ECO:0000313" key="3">
    <source>
        <dbReference type="EMBL" id="KAJ3569709.1"/>
    </source>
</evidence>
<evidence type="ECO:0000256" key="2">
    <source>
        <dbReference type="SAM" id="Phobius"/>
    </source>
</evidence>
<feature type="region of interest" description="Disordered" evidence="1">
    <location>
        <begin position="250"/>
        <end position="296"/>
    </location>
</feature>
<feature type="compositionally biased region" description="Polar residues" evidence="1">
    <location>
        <begin position="403"/>
        <end position="417"/>
    </location>
</feature>
<feature type="compositionally biased region" description="Polar residues" evidence="1">
    <location>
        <begin position="269"/>
        <end position="278"/>
    </location>
</feature>
<feature type="compositionally biased region" description="Low complexity" evidence="1">
    <location>
        <begin position="129"/>
        <end position="147"/>
    </location>
</feature>
<keyword evidence="4" id="KW-1185">Reference proteome</keyword>
<comment type="caution">
    <text evidence="3">The sequence shown here is derived from an EMBL/GenBank/DDBJ whole genome shotgun (WGS) entry which is preliminary data.</text>
</comment>
<keyword evidence="2" id="KW-1133">Transmembrane helix</keyword>
<sequence>MAQWIRIDESNTSAFAFQSSRNGAWSKVFDDQDLGGTSMQTRLSSRTYQRINATASIDGGSADTLIQDIGTKSYHQRLYASPQLDFGNHTLLVTQLSDDFPLIIDYAQVDGEQANKPVAFIASPSAFNSTQPQTVSTSSSESTVLGNNEAATSSVITAASTSTPSSSTTIPTSSQFTSTTPSPSNTSSSGSSSLDFDGVAGIVISTATVLGAAVLVVLWLKRKRQKAKQAMRPRPYSPASTVSPFPLPLFASSPTRSPGGTVISEKPSLRTSDSSNDYTRPPVRERSSTFLQGSSTMAVELSSVSSTSSEDLHSREPPSRAFKALMSASPSKSVFEPPSARQRPPPSPDTDSTWSMSTTPRGSRLTDLAAAMSRTFESEPAPIRRMTSVPRRNRAATLGSELPTYSESIRWSRSAQFAPSGPRRMGELRDYPPPPESPPPDSSP</sequence>
<feature type="region of interest" description="Disordered" evidence="1">
    <location>
        <begin position="128"/>
        <end position="147"/>
    </location>
</feature>
<gene>
    <name evidence="3" type="ORF">NP233_g4880</name>
</gene>
<feature type="region of interest" description="Disordered" evidence="1">
    <location>
        <begin position="155"/>
        <end position="192"/>
    </location>
</feature>
<feature type="region of interest" description="Disordered" evidence="1">
    <location>
        <begin position="326"/>
        <end position="364"/>
    </location>
</feature>
<keyword evidence="2" id="KW-0812">Transmembrane</keyword>